<dbReference type="SMART" id="SM01063">
    <property type="entry name" value="CBM49"/>
    <property type="match status" value="1"/>
</dbReference>
<feature type="region of interest" description="Disordered" evidence="1">
    <location>
        <begin position="723"/>
        <end position="743"/>
    </location>
</feature>
<dbReference type="EMBL" id="FOYZ01000004">
    <property type="protein sequence ID" value="SFR70991.1"/>
    <property type="molecule type" value="Genomic_DNA"/>
</dbReference>
<dbReference type="InterPro" id="IPR019028">
    <property type="entry name" value="CBM_49"/>
</dbReference>
<dbReference type="Gene3D" id="2.60.40.290">
    <property type="match status" value="1"/>
</dbReference>
<sequence>MTKKLRSRQISILLVVMLVLSSTFMFNNTSTVVQAATGVSITLQSGNGWTQGTDTFIQVNCTITNSTSSSISDWTATVPVASGASMVQAWSCGYSLSGTVLTLTPASYNATISANGSISFGFIIKNAGTISSSSATLTYAGAAATATPVVTPTPVVVTPTPVVVTPTPVVVTPTPVVVTPTPVVSTATPVSSTVGSVDLTTLPAVSYKTKDLDSSWDASTSETITLNSSSISYSGSNATVSGSTITITAGGTYIISGTLTNGSIVVNSADEELVHLIFNGVNITSNTSAPLYVMQADKVVVTLAAGTTNTLTDSANLVYTDAAEEEPSATVFSKDDLTFNGTGTLTVNANFNNAIQCKDKLKMISGTYFINSVDDGIIGKDCVGIMGGTYTVKTTGDAIKSTSDDDLTVGFVEIGNGTISISTGADAVQGESYVMVKGGTVNVTNSSDKGIVAATGVIILDGTLNITTTDDAVHSDNVVYVSGGTTTISAGDDGIHAENTVLIDAGTIKITKSYEGLEGLYITINGGDISVTSSDDGINVTDGSSTEAMPGQTGTGTAMLTLNGGTVVVNASGDGLDANGSITMTGGTVLVSGPTNNGNGALDYDNQFIISGGILMAAGSAGMAMAPSTTSTQASFLASYSSTQAANSVIILKDSSGNVLAAFNPAKQYSTVAVSAPGLTVGSTYSLYTGTTSKTTSGLLVSGEYTVGSSMVTVTLTSIVTGGNGGGGMTPPGGGTTPPGGRW</sequence>
<evidence type="ECO:0000259" key="3">
    <source>
        <dbReference type="PROSITE" id="PS51173"/>
    </source>
</evidence>
<dbReference type="SMART" id="SM00637">
    <property type="entry name" value="CBD_II"/>
    <property type="match status" value="1"/>
</dbReference>
<dbReference type="STRING" id="37658.SAMN05661086_01177"/>
<evidence type="ECO:0000256" key="2">
    <source>
        <dbReference type="SAM" id="SignalP"/>
    </source>
</evidence>
<reference evidence="4 5" key="1">
    <citation type="submission" date="2016-10" db="EMBL/GenBank/DDBJ databases">
        <authorList>
            <person name="de Groot N.N."/>
        </authorList>
    </citation>
    <scope>NUCLEOTIDE SEQUENCE [LARGE SCALE GENOMIC DNA]</scope>
    <source>
        <strain evidence="4 5">743A</strain>
    </source>
</reference>
<evidence type="ECO:0000256" key="1">
    <source>
        <dbReference type="SAM" id="MobiDB-lite"/>
    </source>
</evidence>
<protein>
    <recommendedName>
        <fullName evidence="3">CBM2 domain-containing protein</fullName>
    </recommendedName>
</protein>
<organism evidence="4 5">
    <name type="scientific">Anaeromicropila populeti</name>
    <dbReference type="NCBI Taxonomy" id="37658"/>
    <lineage>
        <taxon>Bacteria</taxon>
        <taxon>Bacillati</taxon>
        <taxon>Bacillota</taxon>
        <taxon>Clostridia</taxon>
        <taxon>Lachnospirales</taxon>
        <taxon>Lachnospiraceae</taxon>
        <taxon>Anaeromicropila</taxon>
    </lineage>
</organism>
<dbReference type="InterPro" id="IPR025584">
    <property type="entry name" value="Cthe_2159"/>
</dbReference>
<dbReference type="GO" id="GO:0005975">
    <property type="term" value="P:carbohydrate metabolic process"/>
    <property type="evidence" value="ECO:0007669"/>
    <property type="project" value="InterPro"/>
</dbReference>
<gene>
    <name evidence="4" type="ORF">SAMN05661086_01177</name>
</gene>
<dbReference type="GO" id="GO:0004553">
    <property type="term" value="F:hydrolase activity, hydrolyzing O-glycosyl compounds"/>
    <property type="evidence" value="ECO:0007669"/>
    <property type="project" value="InterPro"/>
</dbReference>
<dbReference type="Proteomes" id="UP000199659">
    <property type="component" value="Unassembled WGS sequence"/>
</dbReference>
<feature type="signal peptide" evidence="2">
    <location>
        <begin position="1"/>
        <end position="35"/>
    </location>
</feature>
<dbReference type="GO" id="GO:0030247">
    <property type="term" value="F:polysaccharide binding"/>
    <property type="evidence" value="ECO:0007669"/>
    <property type="project" value="UniProtKB-UniRule"/>
</dbReference>
<proteinExistence type="predicted"/>
<feature type="chain" id="PRO_5011734068" description="CBM2 domain-containing protein" evidence="2">
    <location>
        <begin position="36"/>
        <end position="743"/>
    </location>
</feature>
<dbReference type="InterPro" id="IPR012291">
    <property type="entry name" value="CBM2_carb-bd_dom_sf"/>
</dbReference>
<dbReference type="InterPro" id="IPR008965">
    <property type="entry name" value="CBM2/CBM3_carb-bd_dom_sf"/>
</dbReference>
<dbReference type="PROSITE" id="PS51173">
    <property type="entry name" value="CBM2"/>
    <property type="match status" value="1"/>
</dbReference>
<keyword evidence="2" id="KW-0732">Signal</keyword>
<dbReference type="AlphaFoldDB" id="A0A1I6IWD6"/>
<evidence type="ECO:0000313" key="5">
    <source>
        <dbReference type="Proteomes" id="UP000199659"/>
    </source>
</evidence>
<name>A0A1I6IWD6_9FIRM</name>
<dbReference type="SUPFAM" id="SSF49384">
    <property type="entry name" value="Carbohydrate-binding domain"/>
    <property type="match status" value="1"/>
</dbReference>
<evidence type="ECO:0000313" key="4">
    <source>
        <dbReference type="EMBL" id="SFR70991.1"/>
    </source>
</evidence>
<dbReference type="RefSeq" id="WP_092559775.1">
    <property type="nucleotide sequence ID" value="NZ_FOYZ01000004.1"/>
</dbReference>
<accession>A0A1I6IWD6</accession>
<dbReference type="Pfam" id="PF00553">
    <property type="entry name" value="CBM_2"/>
    <property type="match status" value="1"/>
</dbReference>
<dbReference type="InterPro" id="IPR001919">
    <property type="entry name" value="CBD2"/>
</dbReference>
<dbReference type="OrthoDB" id="9812829at2"/>
<feature type="domain" description="CBM2" evidence="3">
    <location>
        <begin position="32"/>
        <end position="147"/>
    </location>
</feature>
<keyword evidence="5" id="KW-1185">Reference proteome</keyword>
<dbReference type="Pfam" id="PF14262">
    <property type="entry name" value="Cthe_2159"/>
    <property type="match status" value="1"/>
</dbReference>